<comment type="caution">
    <text evidence="2">The sequence shown here is derived from an EMBL/GenBank/DDBJ whole genome shotgun (WGS) entry which is preliminary data.</text>
</comment>
<evidence type="ECO:0000313" key="2">
    <source>
        <dbReference type="EMBL" id="PZX47208.1"/>
    </source>
</evidence>
<feature type="domain" description="DUF6456" evidence="1">
    <location>
        <begin position="217"/>
        <end position="352"/>
    </location>
</feature>
<gene>
    <name evidence="2" type="ORF">LY56_00503</name>
</gene>
<keyword evidence="3" id="KW-1185">Reference proteome</keyword>
<sequence>MSAQGCIAGETPPCRGQARADLIPVGARLYLSHVGAGKSLRALGKDHGCHASTVLRHVRHFENRRDDPLVDEALRRLDHALRDMSETLPERGALSMIPYSPVQTTPRPDPELEQQAMQNLQHLLRPKSLLIVAPDMPKAVVTCENADGMPQRVSVMERCVAEVMALNDWITCRNQGRVASYVISASGRAALRRYCARVGLAFQPFGAPEGQPAGRIRYGGAESPVTVLARRRDKTGRPFLEPRLVQAAERLREDFVMAQLEGVALTTAQDVIEALENRAVPGPNIAPPGTKAAGLRVLAVLRALGPGLDDMALRCCCHLEGVESAEQALEWSARSGKIVLRIALQHLCRHYQRMGDAQMMIG</sequence>
<dbReference type="Pfam" id="PF20057">
    <property type="entry name" value="DUF6456"/>
    <property type="match status" value="1"/>
</dbReference>
<proteinExistence type="predicted"/>
<evidence type="ECO:0000259" key="1">
    <source>
        <dbReference type="Pfam" id="PF20057"/>
    </source>
</evidence>
<reference evidence="2 3" key="1">
    <citation type="submission" date="2018-06" db="EMBL/GenBank/DDBJ databases">
        <title>Genomic Encyclopedia of Archaeal and Bacterial Type Strains, Phase II (KMG-II): from individual species to whole genera.</title>
        <authorList>
            <person name="Goeker M."/>
        </authorList>
    </citation>
    <scope>NUCLEOTIDE SEQUENCE [LARGE SCALE GENOMIC DNA]</scope>
    <source>
        <strain evidence="2 3">DSM 13087</strain>
    </source>
</reference>
<name>A0A2W7QF89_9RHOB</name>
<protein>
    <recommendedName>
        <fullName evidence="1">DUF6456 domain-containing protein</fullName>
    </recommendedName>
</protein>
<dbReference type="InterPro" id="IPR045599">
    <property type="entry name" value="DUF6456"/>
</dbReference>
<dbReference type="Proteomes" id="UP000249364">
    <property type="component" value="Unassembled WGS sequence"/>
</dbReference>
<organism evidence="2 3">
    <name type="scientific">Roseinatronobacter thiooxidans</name>
    <dbReference type="NCBI Taxonomy" id="121821"/>
    <lineage>
        <taxon>Bacteria</taxon>
        <taxon>Pseudomonadati</taxon>
        <taxon>Pseudomonadota</taxon>
        <taxon>Alphaproteobacteria</taxon>
        <taxon>Rhodobacterales</taxon>
        <taxon>Paracoccaceae</taxon>
        <taxon>Roseinatronobacter</taxon>
    </lineage>
</organism>
<dbReference type="RefSeq" id="WP_245735552.1">
    <property type="nucleotide sequence ID" value="NZ_MEHT01000044.1"/>
</dbReference>
<accession>A0A2W7QF89</accession>
<dbReference type="STRING" id="121821.GCA_001870675_02720"/>
<evidence type="ECO:0000313" key="3">
    <source>
        <dbReference type="Proteomes" id="UP000249364"/>
    </source>
</evidence>
<dbReference type="AlphaFoldDB" id="A0A2W7QF89"/>
<dbReference type="EMBL" id="QKZQ01000002">
    <property type="protein sequence ID" value="PZX47208.1"/>
    <property type="molecule type" value="Genomic_DNA"/>
</dbReference>